<evidence type="ECO:0000256" key="3">
    <source>
        <dbReference type="ARBA" id="ARBA00022892"/>
    </source>
</evidence>
<comment type="similarity">
    <text evidence="5">Belongs to the TRAPP small subunits family. BET5 subfamily.</text>
</comment>
<dbReference type="GO" id="GO:0005783">
    <property type="term" value="C:endoplasmic reticulum"/>
    <property type="evidence" value="ECO:0007669"/>
    <property type="project" value="UniProtKB-SubCell"/>
</dbReference>
<dbReference type="SUPFAM" id="SSF64356">
    <property type="entry name" value="SNARE-like"/>
    <property type="match status" value="1"/>
</dbReference>
<dbReference type="InterPro" id="IPR007233">
    <property type="entry name" value="TRAPPC"/>
</dbReference>
<protein>
    <recommendedName>
        <fullName evidence="7">Trafficking protein particle complex subunit</fullName>
    </recommendedName>
</protein>
<evidence type="ECO:0000256" key="2">
    <source>
        <dbReference type="ARBA" id="ARBA00022824"/>
    </source>
</evidence>
<dbReference type="GO" id="GO:0005794">
    <property type="term" value="C:Golgi apparatus"/>
    <property type="evidence" value="ECO:0007669"/>
    <property type="project" value="UniProtKB-SubCell"/>
</dbReference>
<dbReference type="FunFam" id="3.30.450.70:FF:000004">
    <property type="entry name" value="Trafficking protein particle complex 1"/>
    <property type="match status" value="1"/>
</dbReference>
<dbReference type="EMBL" id="GDRN01094894">
    <property type="protein sequence ID" value="JAI59642.1"/>
    <property type="molecule type" value="Transcribed_RNA"/>
</dbReference>
<dbReference type="CDD" id="cd14855">
    <property type="entry name" value="TRAPPC1_MUM2"/>
    <property type="match status" value="1"/>
</dbReference>
<evidence type="ECO:0000256" key="5">
    <source>
        <dbReference type="ARBA" id="ARBA00038167"/>
    </source>
</evidence>
<keyword evidence="4 7" id="KW-0333">Golgi apparatus</keyword>
<comment type="subunit">
    <text evidence="6">Part of the multisubunit transport protein particle (TRAPP) complex. The heterodimer TRAPPC6B-TRAPPC3 interacts with TRAPPC1 likely providing a core for TRAPP complex formation.</text>
</comment>
<comment type="subcellular location">
    <subcellularLocation>
        <location evidence="7">Endoplasmic reticulum</location>
    </subcellularLocation>
    <subcellularLocation>
        <location evidence="7">Golgi apparatus</location>
        <location evidence="7">cis-Golgi network</location>
    </subcellularLocation>
</comment>
<accession>A0A0P4VUZ4</accession>
<dbReference type="Pfam" id="PF04099">
    <property type="entry name" value="Sybindin"/>
    <property type="match status" value="1"/>
</dbReference>
<evidence type="ECO:0000256" key="4">
    <source>
        <dbReference type="ARBA" id="ARBA00023034"/>
    </source>
</evidence>
<dbReference type="InterPro" id="IPR011012">
    <property type="entry name" value="Longin-like_dom_sf"/>
</dbReference>
<name>A0A0P4VUZ4_SCYOL</name>
<dbReference type="GO" id="GO:0006888">
    <property type="term" value="P:endoplasmic reticulum to Golgi vesicle-mediated transport"/>
    <property type="evidence" value="ECO:0007669"/>
    <property type="project" value="UniProtKB-UniRule"/>
</dbReference>
<dbReference type="PANTHER" id="PTHR23249:SF16">
    <property type="entry name" value="TRAFFICKING PROTEIN PARTICLE COMPLEX SUBUNIT 1"/>
    <property type="match status" value="1"/>
</dbReference>
<proteinExistence type="inferred from homology"/>
<evidence type="ECO:0000256" key="6">
    <source>
        <dbReference type="ARBA" id="ARBA00062874"/>
    </source>
</evidence>
<organism evidence="8">
    <name type="scientific">Scylla olivacea</name>
    <name type="common">Orange mud crab</name>
    <name type="synonym">Cancer olivacea</name>
    <dbReference type="NCBI Taxonomy" id="85551"/>
    <lineage>
        <taxon>Eukaryota</taxon>
        <taxon>Metazoa</taxon>
        <taxon>Ecdysozoa</taxon>
        <taxon>Arthropoda</taxon>
        <taxon>Crustacea</taxon>
        <taxon>Multicrustacea</taxon>
        <taxon>Malacostraca</taxon>
        <taxon>Eumalacostraca</taxon>
        <taxon>Eucarida</taxon>
        <taxon>Decapoda</taxon>
        <taxon>Pleocyemata</taxon>
        <taxon>Brachyura</taxon>
        <taxon>Eubrachyura</taxon>
        <taxon>Portunoidea</taxon>
        <taxon>Portunidae</taxon>
        <taxon>Portuninae</taxon>
        <taxon>Scylla</taxon>
    </lineage>
</organism>
<reference evidence="8" key="1">
    <citation type="submission" date="2015-09" db="EMBL/GenBank/DDBJ databases">
        <title>Scylla olivacea transcriptome.</title>
        <authorList>
            <person name="Ikhwanuddin M."/>
        </authorList>
    </citation>
    <scope>NUCLEOTIDE SEQUENCE</scope>
</reference>
<dbReference type="Gene3D" id="3.30.450.70">
    <property type="match status" value="1"/>
</dbReference>
<sequence>MTIYNLYIFDRDGQMLYYGEWTRKKQSGMSREEEAKLMYGMIFSIKSFVTKMSPVDLREGYLTYCTNKYRLHLFETPSRIKFVLNTDVGAQGIKELLHQIYTQVYVEYVSFNPMCPLNKPIESELFAVKLDEVVRQSPAYASRPA</sequence>
<keyword evidence="2 7" id="KW-0256">Endoplasmic reticulum</keyword>
<keyword evidence="3 7" id="KW-0931">ER-Golgi transport</keyword>
<dbReference type="EMBL" id="GDRN01094895">
    <property type="protein sequence ID" value="JAI59641.1"/>
    <property type="molecule type" value="Transcribed_RNA"/>
</dbReference>
<dbReference type="AlphaFoldDB" id="A0A0P4VUZ4"/>
<keyword evidence="1 7" id="KW-0813">Transport</keyword>
<dbReference type="SMART" id="SM01399">
    <property type="entry name" value="Sybindin"/>
    <property type="match status" value="1"/>
</dbReference>
<evidence type="ECO:0000256" key="1">
    <source>
        <dbReference type="ARBA" id="ARBA00022448"/>
    </source>
</evidence>
<evidence type="ECO:0000256" key="7">
    <source>
        <dbReference type="RuleBase" id="RU366065"/>
    </source>
</evidence>
<evidence type="ECO:0000313" key="8">
    <source>
        <dbReference type="EMBL" id="JAI59641.1"/>
    </source>
</evidence>
<dbReference type="PANTHER" id="PTHR23249">
    <property type="entry name" value="TRAFFICKING PROTEIN PARTICLE COMPLEX SUBUNIT"/>
    <property type="match status" value="1"/>
</dbReference>
<dbReference type="GO" id="GO:0030008">
    <property type="term" value="C:TRAPP complex"/>
    <property type="evidence" value="ECO:0007669"/>
    <property type="project" value="UniProtKB-UniRule"/>
</dbReference>